<comment type="caution">
    <text evidence="2">The sequence shown here is derived from an EMBL/GenBank/DDBJ whole genome shotgun (WGS) entry which is preliminary data.</text>
</comment>
<name>A0AAN8TYE1_SOLBU</name>
<reference evidence="2 3" key="1">
    <citation type="submission" date="2024-02" db="EMBL/GenBank/DDBJ databases">
        <title>de novo genome assembly of Solanum bulbocastanum strain 11H21.</title>
        <authorList>
            <person name="Hosaka A.J."/>
        </authorList>
    </citation>
    <scope>NUCLEOTIDE SEQUENCE [LARGE SCALE GENOMIC DNA]</scope>
    <source>
        <tissue evidence="2">Young leaves</tissue>
    </source>
</reference>
<proteinExistence type="predicted"/>
<feature type="compositionally biased region" description="Polar residues" evidence="1">
    <location>
        <begin position="76"/>
        <end position="86"/>
    </location>
</feature>
<evidence type="ECO:0000313" key="2">
    <source>
        <dbReference type="EMBL" id="KAK6796470.1"/>
    </source>
</evidence>
<dbReference type="EMBL" id="JBANQN010000002">
    <property type="protein sequence ID" value="KAK6796470.1"/>
    <property type="molecule type" value="Genomic_DNA"/>
</dbReference>
<sequence>MLRLLLSYFYTGLDSHESTRVFKKKQKCKETKTYVKPGSLSFLANKKRRLLTTNENFQTIESNKGQLLKLIEQQPVAPQSEANGQSVEEQPQDEQPIEDQVQMNSVPPPTGEQPKEQGNI</sequence>
<accession>A0AAN8TYE1</accession>
<gene>
    <name evidence="2" type="ORF">RDI58_004171</name>
</gene>
<organism evidence="2 3">
    <name type="scientific">Solanum bulbocastanum</name>
    <name type="common">Wild potato</name>
    <dbReference type="NCBI Taxonomy" id="147425"/>
    <lineage>
        <taxon>Eukaryota</taxon>
        <taxon>Viridiplantae</taxon>
        <taxon>Streptophyta</taxon>
        <taxon>Embryophyta</taxon>
        <taxon>Tracheophyta</taxon>
        <taxon>Spermatophyta</taxon>
        <taxon>Magnoliopsida</taxon>
        <taxon>eudicotyledons</taxon>
        <taxon>Gunneridae</taxon>
        <taxon>Pentapetalae</taxon>
        <taxon>asterids</taxon>
        <taxon>lamiids</taxon>
        <taxon>Solanales</taxon>
        <taxon>Solanaceae</taxon>
        <taxon>Solanoideae</taxon>
        <taxon>Solaneae</taxon>
        <taxon>Solanum</taxon>
    </lineage>
</organism>
<evidence type="ECO:0000256" key="1">
    <source>
        <dbReference type="SAM" id="MobiDB-lite"/>
    </source>
</evidence>
<evidence type="ECO:0000313" key="3">
    <source>
        <dbReference type="Proteomes" id="UP001371456"/>
    </source>
</evidence>
<feature type="region of interest" description="Disordered" evidence="1">
    <location>
        <begin position="73"/>
        <end position="120"/>
    </location>
</feature>
<keyword evidence="3" id="KW-1185">Reference proteome</keyword>
<dbReference type="AlphaFoldDB" id="A0AAN8TYE1"/>
<dbReference type="Proteomes" id="UP001371456">
    <property type="component" value="Unassembled WGS sequence"/>
</dbReference>
<protein>
    <submittedName>
        <fullName evidence="2">Uncharacterized protein</fullName>
    </submittedName>
</protein>